<evidence type="ECO:0000313" key="2">
    <source>
        <dbReference type="EMBL" id="KAK6337258.1"/>
    </source>
</evidence>
<sequence length="505" mass="55020">MIADSIPREPEAPKIRNHFLCGGDATKTRYPLIYPESPNAKKYTQCGLGSDAALSMVIPTELDLTHGPQSPLLRVYPDKDYFDPSCQYEDPESSTSDIDDDEPAEDDPMLSTAKATPPHDSKAYGGISNTGNVGQLDIGMGFQREPVPGNTTETQAIEIQRPITVGSGPVECRDFPREEHVDISRAERNPICDINRGVSSDDSGNIGDISAIGIDQGNITLNLGCGDGVPVNTDRSPSGTNSDRNSGLYTGEVDDMDTVNHGWCLSCMPLAWNSFLATISTSLARASAALSQVIARISKPSAGTRSNGFSIPPGNYHDTYSLEECHGISSRIAGTVNPARGNGFGFIHSIGISTLFQFSFYDLTALNAEGSTMIENLFGIYPDERIAGLVRSWGLFRIHRGVLHLQNESIISRHASNTSTASSARERPGRTRDTPHIKFWLAHNREIRGPLSIEEIIAAAPRNLSVVFIDVDEFCTFVVSQLLFVQKPNLNTPFRILVQYKPSKF</sequence>
<keyword evidence="3" id="KW-1185">Reference proteome</keyword>
<feature type="compositionally biased region" description="Acidic residues" evidence="1">
    <location>
        <begin position="89"/>
        <end position="108"/>
    </location>
</feature>
<dbReference type="EMBL" id="JAVHNS010000013">
    <property type="protein sequence ID" value="KAK6337258.1"/>
    <property type="molecule type" value="Genomic_DNA"/>
</dbReference>
<gene>
    <name evidence="2" type="ORF">TWF730_002665</name>
</gene>
<comment type="caution">
    <text evidence="2">The sequence shown here is derived from an EMBL/GenBank/DDBJ whole genome shotgun (WGS) entry which is preliminary data.</text>
</comment>
<feature type="region of interest" description="Disordered" evidence="1">
    <location>
        <begin position="81"/>
        <end position="130"/>
    </location>
</feature>
<dbReference type="AlphaFoldDB" id="A0AAV9U7E8"/>
<feature type="compositionally biased region" description="Polar residues" evidence="1">
    <location>
        <begin position="233"/>
        <end position="248"/>
    </location>
</feature>
<evidence type="ECO:0000313" key="3">
    <source>
        <dbReference type="Proteomes" id="UP001373714"/>
    </source>
</evidence>
<reference evidence="2 3" key="1">
    <citation type="submission" date="2019-10" db="EMBL/GenBank/DDBJ databases">
        <authorList>
            <person name="Palmer J.M."/>
        </authorList>
    </citation>
    <scope>NUCLEOTIDE SEQUENCE [LARGE SCALE GENOMIC DNA]</scope>
    <source>
        <strain evidence="2 3">TWF730</strain>
    </source>
</reference>
<organism evidence="2 3">
    <name type="scientific">Orbilia blumenaviensis</name>
    <dbReference type="NCBI Taxonomy" id="1796055"/>
    <lineage>
        <taxon>Eukaryota</taxon>
        <taxon>Fungi</taxon>
        <taxon>Dikarya</taxon>
        <taxon>Ascomycota</taxon>
        <taxon>Pezizomycotina</taxon>
        <taxon>Orbiliomycetes</taxon>
        <taxon>Orbiliales</taxon>
        <taxon>Orbiliaceae</taxon>
        <taxon>Orbilia</taxon>
    </lineage>
</organism>
<accession>A0AAV9U7E8</accession>
<dbReference type="Proteomes" id="UP001373714">
    <property type="component" value="Unassembled WGS sequence"/>
</dbReference>
<evidence type="ECO:0000256" key="1">
    <source>
        <dbReference type="SAM" id="MobiDB-lite"/>
    </source>
</evidence>
<protein>
    <submittedName>
        <fullName evidence="2">Uncharacterized protein</fullName>
    </submittedName>
</protein>
<feature type="region of interest" description="Disordered" evidence="1">
    <location>
        <begin position="230"/>
        <end position="249"/>
    </location>
</feature>
<proteinExistence type="predicted"/>
<name>A0AAV9U7E8_9PEZI</name>